<dbReference type="Gene3D" id="2.30.30.40">
    <property type="entry name" value="SH3 Domains"/>
    <property type="match status" value="1"/>
</dbReference>
<evidence type="ECO:0000256" key="1">
    <source>
        <dbReference type="ARBA" id="ARBA00004184"/>
    </source>
</evidence>
<dbReference type="PROSITE" id="PS51741">
    <property type="entry name" value="F_BAR"/>
    <property type="match status" value="1"/>
</dbReference>
<dbReference type="GO" id="GO:0030100">
    <property type="term" value="P:regulation of endocytosis"/>
    <property type="evidence" value="ECO:0007669"/>
    <property type="project" value="TreeGrafter"/>
</dbReference>
<feature type="compositionally biased region" description="Polar residues" evidence="15">
    <location>
        <begin position="427"/>
        <end position="437"/>
    </location>
</feature>
<dbReference type="WBParaSite" id="maker-uti_cns_0000500-snap-gene-1.16-mRNA-1">
    <property type="protein sequence ID" value="maker-uti_cns_0000500-snap-gene-1.16-mRNA-1"/>
    <property type="gene ID" value="maker-uti_cns_0000500-snap-gene-1.16"/>
</dbReference>
<evidence type="ECO:0000256" key="4">
    <source>
        <dbReference type="ARBA" id="ARBA00022443"/>
    </source>
</evidence>
<evidence type="ECO:0000256" key="7">
    <source>
        <dbReference type="ARBA" id="ARBA00022553"/>
    </source>
</evidence>
<dbReference type="FunFam" id="1.20.1270.60:FF:000009">
    <property type="entry name" value="Protein kinase C and casein kinase substrate in neurons 2"/>
    <property type="match status" value="1"/>
</dbReference>
<evidence type="ECO:0000256" key="5">
    <source>
        <dbReference type="ARBA" id="ARBA00022475"/>
    </source>
</evidence>
<dbReference type="InterPro" id="IPR027267">
    <property type="entry name" value="AH/BAR_dom_sf"/>
</dbReference>
<feature type="domain" description="SH3" evidence="16">
    <location>
        <begin position="487"/>
        <end position="545"/>
    </location>
</feature>
<reference evidence="19" key="1">
    <citation type="submission" date="2016-11" db="UniProtKB">
        <authorList>
            <consortium name="WormBaseParasite"/>
        </authorList>
    </citation>
    <scope>IDENTIFICATION</scope>
</reference>
<dbReference type="Pfam" id="PF14604">
    <property type="entry name" value="SH3_9"/>
    <property type="match status" value="1"/>
</dbReference>
<dbReference type="InterPro" id="IPR036028">
    <property type="entry name" value="SH3-like_dom_sf"/>
</dbReference>
<evidence type="ECO:0000256" key="2">
    <source>
        <dbReference type="ARBA" id="ARBA00004236"/>
    </source>
</evidence>
<sequence length="545" mass="61465">MSLVDEASDGGGSATDSFWEIGQYRRAVKRCDDGFEMCSKLSLLMQERAEIEKQYAGSLKRFAQKWRTFLDKGPEYGTTKSAWGGVAEEADALSEIHNDIRNKLVENVQADVKNWQKEHYHKTTLPPQRLKESKDFEDKFQRAQKQWARQYKQVSDCKKAYHSACKQDRSLKLQLQNAKNDPSAQAEQVRKLEDKVKKVEREVERTETAYKNALADLENFNPSYMRNMSEVFAECQAFEQLRLSYFKEALSRYQRAVDISCDERLPPIYSNLHSTIQRAEAHQDLRWWSQHNGEDMPMQWPKFEEYVPEMKQTISKAMKSGSSLATDEGVRLHAISSSHGGSVRGAAVTQQQQEAAGASDSPRPSADRSNSAATAASATAAAIAMATANNNNNDHYDKSLNPFADEFSQSQHEDLSYMVAEGLSKSTSFQVERSNPFESEEQQQQQQQQQAGNLRQPSGVASAANASSAAAHNTELDAEDPLFDDGRPGVKVKALYDYECTDDDELSFKKDDIFEKLDEEDEQGWCKGRKDGRVGLYPANYAVPV</sequence>
<dbReference type="InterPro" id="IPR001060">
    <property type="entry name" value="FCH_dom"/>
</dbReference>
<dbReference type="GO" id="GO:0007010">
    <property type="term" value="P:cytoskeleton organization"/>
    <property type="evidence" value="ECO:0007669"/>
    <property type="project" value="TreeGrafter"/>
</dbReference>
<evidence type="ECO:0000256" key="10">
    <source>
        <dbReference type="ARBA" id="ARBA00055545"/>
    </source>
</evidence>
<dbReference type="Gene3D" id="1.20.1270.60">
    <property type="entry name" value="Arfaptin homology (AH) domain/BAR domain"/>
    <property type="match status" value="1"/>
</dbReference>
<dbReference type="GO" id="GO:0097320">
    <property type="term" value="P:plasma membrane tubulation"/>
    <property type="evidence" value="ECO:0007669"/>
    <property type="project" value="TreeGrafter"/>
</dbReference>
<keyword evidence="8 13" id="KW-0175">Coiled coil</keyword>
<evidence type="ECO:0000256" key="11">
    <source>
        <dbReference type="ARBA" id="ARBA00064966"/>
    </source>
</evidence>
<dbReference type="CDD" id="cd07655">
    <property type="entry name" value="F-BAR_PACSIN"/>
    <property type="match status" value="1"/>
</dbReference>
<dbReference type="GO" id="GO:0005886">
    <property type="term" value="C:plasma membrane"/>
    <property type="evidence" value="ECO:0007669"/>
    <property type="project" value="UniProtKB-SubCell"/>
</dbReference>
<dbReference type="Proteomes" id="UP000095280">
    <property type="component" value="Unplaced"/>
</dbReference>
<comment type="function">
    <text evidence="10">Plays a role in endocytosis and regulates internalization of plasma membrane proteins. Overexpression impairs internalization of SLC2A1/GLUT1 and TRPV4 and increases the levels of SLC2A1/GLUT1 and TRPV4 at the cell membrane. Inhibits the TRPV4 calcium channel activity.</text>
</comment>
<evidence type="ECO:0000256" key="8">
    <source>
        <dbReference type="ARBA" id="ARBA00023054"/>
    </source>
</evidence>
<evidence type="ECO:0000259" key="16">
    <source>
        <dbReference type="PROSITE" id="PS50002"/>
    </source>
</evidence>
<dbReference type="AlphaFoldDB" id="A0A1I8G1F0"/>
<evidence type="ECO:0000313" key="18">
    <source>
        <dbReference type="Proteomes" id="UP000095280"/>
    </source>
</evidence>
<evidence type="ECO:0000256" key="15">
    <source>
        <dbReference type="SAM" id="MobiDB-lite"/>
    </source>
</evidence>
<dbReference type="PRINTS" id="PR00452">
    <property type="entry name" value="SH3DOMAIN"/>
</dbReference>
<evidence type="ECO:0000259" key="17">
    <source>
        <dbReference type="PROSITE" id="PS51741"/>
    </source>
</evidence>
<dbReference type="InterPro" id="IPR031160">
    <property type="entry name" value="F_BAR_dom"/>
</dbReference>
<feature type="coiled-coil region" evidence="14">
    <location>
        <begin position="189"/>
        <end position="216"/>
    </location>
</feature>
<keyword evidence="9" id="KW-0472">Membrane</keyword>
<evidence type="ECO:0000256" key="13">
    <source>
        <dbReference type="PROSITE-ProRule" id="PRU01077"/>
    </source>
</evidence>
<accession>A0A1I8G1F0</accession>
<dbReference type="PANTHER" id="PTHR23065">
    <property type="entry name" value="PROLINE-SERINE-THREONINE PHOSPHATASE INTERACTING PROTEIN 1"/>
    <property type="match status" value="1"/>
</dbReference>
<dbReference type="GO" id="GO:0005768">
    <property type="term" value="C:endosome"/>
    <property type="evidence" value="ECO:0007669"/>
    <property type="project" value="TreeGrafter"/>
</dbReference>
<evidence type="ECO:0000313" key="19">
    <source>
        <dbReference type="WBParaSite" id="maker-uti_cns_0000500-snap-gene-1.16-mRNA-1"/>
    </source>
</evidence>
<organism evidence="18 19">
    <name type="scientific">Macrostomum lignano</name>
    <dbReference type="NCBI Taxonomy" id="282301"/>
    <lineage>
        <taxon>Eukaryota</taxon>
        <taxon>Metazoa</taxon>
        <taxon>Spiralia</taxon>
        <taxon>Lophotrochozoa</taxon>
        <taxon>Platyhelminthes</taxon>
        <taxon>Rhabditophora</taxon>
        <taxon>Macrostomorpha</taxon>
        <taxon>Macrostomida</taxon>
        <taxon>Macrostomidae</taxon>
        <taxon>Macrostomum</taxon>
    </lineage>
</organism>
<evidence type="ECO:0000256" key="9">
    <source>
        <dbReference type="ARBA" id="ARBA00023136"/>
    </source>
</evidence>
<dbReference type="SMART" id="SM00055">
    <property type="entry name" value="FCH"/>
    <property type="match status" value="1"/>
</dbReference>
<dbReference type="GO" id="GO:0005543">
    <property type="term" value="F:phospholipid binding"/>
    <property type="evidence" value="ECO:0007669"/>
    <property type="project" value="TreeGrafter"/>
</dbReference>
<dbReference type="InterPro" id="IPR001452">
    <property type="entry name" value="SH3_domain"/>
</dbReference>
<keyword evidence="4 12" id="KW-0728">SH3 domain</keyword>
<comment type="subunit">
    <text evidence="11">Homodimer. May form heterooligomers with other PACSINs. Interacts (via SH3 domain) with DNM1, SYNJ1 and WASL. Interacts with TRPV4.</text>
</comment>
<evidence type="ECO:0000256" key="12">
    <source>
        <dbReference type="PROSITE-ProRule" id="PRU00192"/>
    </source>
</evidence>
<dbReference type="PROSITE" id="PS50002">
    <property type="entry name" value="SH3"/>
    <property type="match status" value="1"/>
</dbReference>
<dbReference type="Pfam" id="PF00611">
    <property type="entry name" value="FCH"/>
    <property type="match status" value="1"/>
</dbReference>
<protein>
    <submittedName>
        <fullName evidence="19">SH3 domain-containing protein</fullName>
    </submittedName>
</protein>
<keyword evidence="5" id="KW-1003">Cell membrane</keyword>
<dbReference type="PANTHER" id="PTHR23065:SF11">
    <property type="entry name" value="SYNDAPIN, ISOFORM C"/>
    <property type="match status" value="1"/>
</dbReference>
<dbReference type="SUPFAM" id="SSF103657">
    <property type="entry name" value="BAR/IMD domain-like"/>
    <property type="match status" value="1"/>
</dbReference>
<evidence type="ECO:0000256" key="3">
    <source>
        <dbReference type="ARBA" id="ARBA00004496"/>
    </source>
</evidence>
<comment type="subcellular location">
    <subcellularLocation>
        <location evidence="2">Cell membrane</location>
    </subcellularLocation>
    <subcellularLocation>
        <location evidence="3">Cytoplasm</location>
    </subcellularLocation>
    <subcellularLocation>
        <location evidence="1">Endomembrane system</location>
        <topology evidence="1">Peripheral membrane protein</topology>
    </subcellularLocation>
</comment>
<dbReference type="SUPFAM" id="SSF50044">
    <property type="entry name" value="SH3-domain"/>
    <property type="match status" value="1"/>
</dbReference>
<name>A0A1I8G1F0_9PLAT</name>
<keyword evidence="6" id="KW-0963">Cytoplasm</keyword>
<dbReference type="SMART" id="SM00326">
    <property type="entry name" value="SH3"/>
    <property type="match status" value="1"/>
</dbReference>
<proteinExistence type="predicted"/>
<dbReference type="FunFam" id="2.30.30.40:FF:000014">
    <property type="entry name" value="Kinase C and casein kinase substrate in neurons protein"/>
    <property type="match status" value="1"/>
</dbReference>
<feature type="region of interest" description="Disordered" evidence="15">
    <location>
        <begin position="427"/>
        <end position="484"/>
    </location>
</feature>
<keyword evidence="7" id="KW-0597">Phosphoprotein</keyword>
<keyword evidence="18" id="KW-1185">Reference proteome</keyword>
<feature type="domain" description="F-BAR" evidence="17">
    <location>
        <begin position="12"/>
        <end position="284"/>
    </location>
</feature>
<evidence type="ECO:0000256" key="14">
    <source>
        <dbReference type="SAM" id="Coils"/>
    </source>
</evidence>
<feature type="compositionally biased region" description="Low complexity" evidence="15">
    <location>
        <begin position="461"/>
        <end position="471"/>
    </location>
</feature>
<feature type="region of interest" description="Disordered" evidence="15">
    <location>
        <begin position="338"/>
        <end position="374"/>
    </location>
</feature>
<evidence type="ECO:0000256" key="6">
    <source>
        <dbReference type="ARBA" id="ARBA00022490"/>
    </source>
</evidence>